<keyword evidence="2" id="KW-1185">Reference proteome</keyword>
<reference evidence="1" key="1">
    <citation type="journal article" date="2023" name="Mol. Phylogenet. Evol.">
        <title>Genome-scale phylogeny and comparative genomics of the fungal order Sordariales.</title>
        <authorList>
            <person name="Hensen N."/>
            <person name="Bonometti L."/>
            <person name="Westerberg I."/>
            <person name="Brannstrom I.O."/>
            <person name="Guillou S."/>
            <person name="Cros-Aarteil S."/>
            <person name="Calhoun S."/>
            <person name="Haridas S."/>
            <person name="Kuo A."/>
            <person name="Mondo S."/>
            <person name="Pangilinan J."/>
            <person name="Riley R."/>
            <person name="LaButti K."/>
            <person name="Andreopoulos B."/>
            <person name="Lipzen A."/>
            <person name="Chen C."/>
            <person name="Yan M."/>
            <person name="Daum C."/>
            <person name="Ng V."/>
            <person name="Clum A."/>
            <person name="Steindorff A."/>
            <person name="Ohm R.A."/>
            <person name="Martin F."/>
            <person name="Silar P."/>
            <person name="Natvig D.O."/>
            <person name="Lalanne C."/>
            <person name="Gautier V."/>
            <person name="Ament-Velasquez S.L."/>
            <person name="Kruys A."/>
            <person name="Hutchinson M.I."/>
            <person name="Powell A.J."/>
            <person name="Barry K."/>
            <person name="Miller A.N."/>
            <person name="Grigoriev I.V."/>
            <person name="Debuchy R."/>
            <person name="Gladieux P."/>
            <person name="Hiltunen Thoren M."/>
            <person name="Johannesson H."/>
        </authorList>
    </citation>
    <scope>NUCLEOTIDE SEQUENCE</scope>
    <source>
        <strain evidence="1">CBS 118394</strain>
    </source>
</reference>
<evidence type="ECO:0000313" key="2">
    <source>
        <dbReference type="Proteomes" id="UP001283341"/>
    </source>
</evidence>
<comment type="caution">
    <text evidence="1">The sequence shown here is derived from an EMBL/GenBank/DDBJ whole genome shotgun (WGS) entry which is preliminary data.</text>
</comment>
<reference evidence="1" key="2">
    <citation type="submission" date="2023-06" db="EMBL/GenBank/DDBJ databases">
        <authorList>
            <consortium name="Lawrence Berkeley National Laboratory"/>
            <person name="Haridas S."/>
            <person name="Hensen N."/>
            <person name="Bonometti L."/>
            <person name="Westerberg I."/>
            <person name="Brannstrom I.O."/>
            <person name="Guillou S."/>
            <person name="Cros-Aarteil S."/>
            <person name="Calhoun S."/>
            <person name="Kuo A."/>
            <person name="Mondo S."/>
            <person name="Pangilinan J."/>
            <person name="Riley R."/>
            <person name="Labutti K."/>
            <person name="Andreopoulos B."/>
            <person name="Lipzen A."/>
            <person name="Chen C."/>
            <person name="Yanf M."/>
            <person name="Daum C."/>
            <person name="Ng V."/>
            <person name="Clum A."/>
            <person name="Steindorff A."/>
            <person name="Ohm R."/>
            <person name="Martin F."/>
            <person name="Silar P."/>
            <person name="Natvig D."/>
            <person name="Lalanne C."/>
            <person name="Gautier V."/>
            <person name="Ament-Velasquez S.L."/>
            <person name="Kruys A."/>
            <person name="Hutchinson M.I."/>
            <person name="Powell A.J."/>
            <person name="Barry K."/>
            <person name="Miller A.N."/>
            <person name="Grigoriev I.V."/>
            <person name="Debuchy R."/>
            <person name="Gladieux P."/>
            <person name="Thoren M.H."/>
            <person name="Johannesson H."/>
        </authorList>
    </citation>
    <scope>NUCLEOTIDE SEQUENCE</scope>
    <source>
        <strain evidence="1">CBS 118394</strain>
    </source>
</reference>
<evidence type="ECO:0000313" key="1">
    <source>
        <dbReference type="EMBL" id="KAK3313217.1"/>
    </source>
</evidence>
<accession>A0AAE0LZ92</accession>
<sequence length="106" mass="11925">MPHNPPDPKALRAEDGKLRQWIYRYNCTTCQKAAIMHIRLVSPPDDFLLVSLLDPLESLGDYQCFEKNIHLLFCKTCGAGAITTERRTSFTCSGSISPFVHVENSP</sequence>
<organism evidence="1 2">
    <name type="scientific">Apodospora peruviana</name>
    <dbReference type="NCBI Taxonomy" id="516989"/>
    <lineage>
        <taxon>Eukaryota</taxon>
        <taxon>Fungi</taxon>
        <taxon>Dikarya</taxon>
        <taxon>Ascomycota</taxon>
        <taxon>Pezizomycotina</taxon>
        <taxon>Sordariomycetes</taxon>
        <taxon>Sordariomycetidae</taxon>
        <taxon>Sordariales</taxon>
        <taxon>Lasiosphaeriaceae</taxon>
        <taxon>Apodospora</taxon>
    </lineage>
</organism>
<name>A0AAE0LZ92_9PEZI</name>
<dbReference type="AlphaFoldDB" id="A0AAE0LZ92"/>
<proteinExistence type="predicted"/>
<dbReference type="Gene3D" id="2.170.150.70">
    <property type="match status" value="1"/>
</dbReference>
<dbReference type="Proteomes" id="UP001283341">
    <property type="component" value="Unassembled WGS sequence"/>
</dbReference>
<gene>
    <name evidence="1" type="ORF">B0H66DRAFT_644310</name>
</gene>
<protein>
    <submittedName>
        <fullName evidence="1">Uncharacterized protein</fullName>
    </submittedName>
</protein>
<dbReference type="EMBL" id="JAUEDM010000008">
    <property type="protein sequence ID" value="KAK3313217.1"/>
    <property type="molecule type" value="Genomic_DNA"/>
</dbReference>